<dbReference type="EMBL" id="JMIY01000001">
    <property type="protein sequence ID" value="KCZ73631.1"/>
    <property type="molecule type" value="Genomic_DNA"/>
</dbReference>
<reference evidence="1 2" key="1">
    <citation type="journal article" date="2013" name="Nature">
        <title>Anaerobic oxidation of methane coupled to nitrate reduction in a novel archaeal lineage.</title>
        <authorList>
            <person name="Haroon M.F."/>
            <person name="Hu S."/>
            <person name="Shi Y."/>
            <person name="Imelfort M."/>
            <person name="Keller J."/>
            <person name="Hugenholtz P."/>
            <person name="Yuan Z."/>
            <person name="Tyson G.W."/>
        </authorList>
    </citation>
    <scope>NUCLEOTIDE SEQUENCE [LARGE SCALE GENOMIC DNA]</scope>
    <source>
        <strain evidence="1 2">ANME-2d</strain>
    </source>
</reference>
<gene>
    <name evidence="1" type="ORF">ANME2D_00703</name>
</gene>
<sequence length="166" mass="19182">MTGKADTGLSKVISFEKRQELNNILHSEDPDHYSRLWLAGFLKFCGYSVDEICAIIHAEASWSDYNERTTWCQVNSVFREYKRSNKPCTGDGPVPDRKVFSPFVKCNSDDPCPDSVNGFCYIAAGEYNIHSVDERIRRALDCSMNNQAARFQRQERRLRALRDLFR</sequence>
<evidence type="ECO:0000313" key="1">
    <source>
        <dbReference type="EMBL" id="KCZ73631.1"/>
    </source>
</evidence>
<proteinExistence type="predicted"/>
<comment type="caution">
    <text evidence="1">The sequence shown here is derived from an EMBL/GenBank/DDBJ whole genome shotgun (WGS) entry which is preliminary data.</text>
</comment>
<accession>A0A062V3G7</accession>
<protein>
    <submittedName>
        <fullName evidence="1">Uncharacterized protein</fullName>
    </submittedName>
</protein>
<organism evidence="1 2">
    <name type="scientific">Candidatus Methanoperedens nitratireducens</name>
    <dbReference type="NCBI Taxonomy" id="1392998"/>
    <lineage>
        <taxon>Archaea</taxon>
        <taxon>Methanobacteriati</taxon>
        <taxon>Methanobacteriota</taxon>
        <taxon>Stenosarchaea group</taxon>
        <taxon>Methanomicrobia</taxon>
        <taxon>Methanosarcinales</taxon>
        <taxon>ANME-2 cluster</taxon>
        <taxon>Candidatus Methanoperedentaceae</taxon>
        <taxon>Candidatus Methanoperedens</taxon>
    </lineage>
</organism>
<name>A0A062V3G7_9EURY</name>
<keyword evidence="2" id="KW-1185">Reference proteome</keyword>
<dbReference type="AlphaFoldDB" id="A0A062V3G7"/>
<evidence type="ECO:0000313" key="2">
    <source>
        <dbReference type="Proteomes" id="UP000027153"/>
    </source>
</evidence>
<dbReference type="Proteomes" id="UP000027153">
    <property type="component" value="Unassembled WGS sequence"/>
</dbReference>